<dbReference type="PANTHER" id="PTHR12726:SF0">
    <property type="entry name" value="CERAMIDE GLUCOSYLTRANSFERASE"/>
    <property type="match status" value="1"/>
</dbReference>
<organism evidence="16 17">
    <name type="scientific">Rhizophlyctis rosea</name>
    <dbReference type="NCBI Taxonomy" id="64517"/>
    <lineage>
        <taxon>Eukaryota</taxon>
        <taxon>Fungi</taxon>
        <taxon>Fungi incertae sedis</taxon>
        <taxon>Chytridiomycota</taxon>
        <taxon>Chytridiomycota incertae sedis</taxon>
        <taxon>Chytridiomycetes</taxon>
        <taxon>Rhizophlyctidales</taxon>
        <taxon>Rhizophlyctidaceae</taxon>
        <taxon>Rhizophlyctis</taxon>
    </lineage>
</organism>
<evidence type="ECO:0000256" key="2">
    <source>
        <dbReference type="ARBA" id="ARBA00004760"/>
    </source>
</evidence>
<evidence type="ECO:0000256" key="15">
    <source>
        <dbReference type="SAM" id="MobiDB-lite"/>
    </source>
</evidence>
<comment type="subcellular location">
    <subcellularLocation>
        <location evidence="1">Membrane</location>
        <topology evidence="1">Multi-pass membrane protein</topology>
    </subcellularLocation>
</comment>
<keyword evidence="7" id="KW-0328">Glycosyltransferase</keyword>
<feature type="compositionally biased region" description="Basic residues" evidence="15">
    <location>
        <begin position="445"/>
        <end position="461"/>
    </location>
</feature>
<dbReference type="Pfam" id="PF13506">
    <property type="entry name" value="Glyco_transf_21"/>
    <property type="match status" value="1"/>
</dbReference>
<comment type="caution">
    <text evidence="16">The sequence shown here is derived from an EMBL/GenBank/DDBJ whole genome shotgun (WGS) entry which is preliminary data.</text>
</comment>
<sequence length="461" mass="51020">MIIRRKYPAINATESNQSQRRVDSTSSESEDDDADSAVEVLSMPGVSVLRPLKGIDVALAENLRSSFLQEYDGPMEIIFSVADKEDPAVEVVEDLLQEFPNADAKLVIGDLPTTPNPKVNNLQIPYSQARHNIIWILDSNVHVLPQTLQSSVHLLFENPQNGLVHHLPITQTPTTPGSLLEHTFLNIAHAKMYSVINHFSIAPCIIGKSNLFRKSDVDRVEGGFAGLGRTMSEDNALGLAILSLGLKHAIGKEYVRQSLGDMSLEAFFGRRARWIRVRAHTVLAPTLLEPFSEALLSGLTFAWALSGLAGVEMWKTLVAHFVYWAWCDWNMARTFDPEFVEGNGRAFVFAWLARELTTFALWVVAVSGNTVDWRGTKYVLSRNRPPRPVGVSTPAVPSQQPRSPPSSATTSKKSSAKSRRSSARHASAPPEVPSRLPKNPPTPTIRKHSRSICRRKSQILN</sequence>
<evidence type="ECO:0000256" key="13">
    <source>
        <dbReference type="ARBA" id="ARBA00031543"/>
    </source>
</evidence>
<dbReference type="EMBL" id="JADGJD010000666">
    <property type="protein sequence ID" value="KAJ3049284.1"/>
    <property type="molecule type" value="Genomic_DNA"/>
</dbReference>
<evidence type="ECO:0000256" key="9">
    <source>
        <dbReference type="ARBA" id="ARBA00022692"/>
    </source>
</evidence>
<evidence type="ECO:0000256" key="4">
    <source>
        <dbReference type="ARBA" id="ARBA00006739"/>
    </source>
</evidence>
<dbReference type="AlphaFoldDB" id="A0AAD5X3L7"/>
<keyword evidence="8" id="KW-0808">Transferase</keyword>
<evidence type="ECO:0000256" key="6">
    <source>
        <dbReference type="ARBA" id="ARBA00019988"/>
    </source>
</evidence>
<feature type="compositionally biased region" description="Basic residues" evidence="15">
    <location>
        <begin position="414"/>
        <end position="423"/>
    </location>
</feature>
<evidence type="ECO:0000256" key="11">
    <source>
        <dbReference type="ARBA" id="ARBA00023136"/>
    </source>
</evidence>
<dbReference type="EC" id="2.4.1.80" evidence="5"/>
<dbReference type="Proteomes" id="UP001212841">
    <property type="component" value="Unassembled WGS sequence"/>
</dbReference>
<evidence type="ECO:0000256" key="7">
    <source>
        <dbReference type="ARBA" id="ARBA00022676"/>
    </source>
</evidence>
<gene>
    <name evidence="16" type="ORF">HK097_009709</name>
</gene>
<evidence type="ECO:0000256" key="1">
    <source>
        <dbReference type="ARBA" id="ARBA00004141"/>
    </source>
</evidence>
<evidence type="ECO:0000256" key="3">
    <source>
        <dbReference type="ARBA" id="ARBA00004991"/>
    </source>
</evidence>
<dbReference type="CDD" id="cd02520">
    <property type="entry name" value="Glucosylceramide_synthase"/>
    <property type="match status" value="1"/>
</dbReference>
<dbReference type="InterPro" id="IPR025993">
    <property type="entry name" value="Ceramide_glucosylTrfase"/>
</dbReference>
<dbReference type="PANTHER" id="PTHR12726">
    <property type="entry name" value="CERAMIDE GLUCOSYLTRANSFERASE"/>
    <property type="match status" value="1"/>
</dbReference>
<name>A0AAD5X3L7_9FUNG</name>
<reference evidence="16" key="1">
    <citation type="submission" date="2020-05" db="EMBL/GenBank/DDBJ databases">
        <title>Phylogenomic resolution of chytrid fungi.</title>
        <authorList>
            <person name="Stajich J.E."/>
            <person name="Amses K."/>
            <person name="Simmons R."/>
            <person name="Seto K."/>
            <person name="Myers J."/>
            <person name="Bonds A."/>
            <person name="Quandt C.A."/>
            <person name="Barry K."/>
            <person name="Liu P."/>
            <person name="Grigoriev I."/>
            <person name="Longcore J.E."/>
            <person name="James T.Y."/>
        </authorList>
    </citation>
    <scope>NUCLEOTIDE SEQUENCE</scope>
    <source>
        <strain evidence="16">JEL0318</strain>
    </source>
</reference>
<evidence type="ECO:0000256" key="14">
    <source>
        <dbReference type="ARBA" id="ARBA00032575"/>
    </source>
</evidence>
<keyword evidence="17" id="KW-1185">Reference proteome</keyword>
<dbReference type="InterPro" id="IPR029044">
    <property type="entry name" value="Nucleotide-diphossugar_trans"/>
</dbReference>
<evidence type="ECO:0000256" key="5">
    <source>
        <dbReference type="ARBA" id="ARBA00012699"/>
    </source>
</evidence>
<dbReference type="GO" id="GO:0006679">
    <property type="term" value="P:glucosylceramide biosynthetic process"/>
    <property type="evidence" value="ECO:0007669"/>
    <property type="project" value="TreeGrafter"/>
</dbReference>
<protein>
    <recommendedName>
        <fullName evidence="6">Ceramide glucosyltransferase</fullName>
        <ecNumber evidence="5">2.4.1.80</ecNumber>
    </recommendedName>
    <alternativeName>
        <fullName evidence="13">Glucosylceramide synthase</fullName>
    </alternativeName>
    <alternativeName>
        <fullName evidence="14">UDP-glucose ceramide glucosyltransferase</fullName>
    </alternativeName>
    <alternativeName>
        <fullName evidence="12">UDP-glucose:N-acylsphingosine D-glucosyltransferase</fullName>
    </alternativeName>
</protein>
<evidence type="ECO:0000256" key="10">
    <source>
        <dbReference type="ARBA" id="ARBA00022989"/>
    </source>
</evidence>
<feature type="region of interest" description="Disordered" evidence="15">
    <location>
        <begin position="384"/>
        <end position="461"/>
    </location>
</feature>
<feature type="region of interest" description="Disordered" evidence="15">
    <location>
        <begin position="13"/>
        <end position="35"/>
    </location>
</feature>
<feature type="compositionally biased region" description="Low complexity" evidence="15">
    <location>
        <begin position="394"/>
        <end position="413"/>
    </location>
</feature>
<accession>A0AAD5X3L7</accession>
<keyword evidence="11" id="KW-0472">Membrane</keyword>
<keyword evidence="10" id="KW-1133">Transmembrane helix</keyword>
<evidence type="ECO:0000313" key="17">
    <source>
        <dbReference type="Proteomes" id="UP001212841"/>
    </source>
</evidence>
<dbReference type="SUPFAM" id="SSF53448">
    <property type="entry name" value="Nucleotide-diphospho-sugar transferases"/>
    <property type="match status" value="1"/>
</dbReference>
<keyword evidence="9" id="KW-0812">Transmembrane</keyword>
<evidence type="ECO:0000256" key="8">
    <source>
        <dbReference type="ARBA" id="ARBA00022679"/>
    </source>
</evidence>
<evidence type="ECO:0000313" key="16">
    <source>
        <dbReference type="EMBL" id="KAJ3049284.1"/>
    </source>
</evidence>
<comment type="similarity">
    <text evidence="4">Belongs to the glycosyltransferase 2 family.</text>
</comment>
<evidence type="ECO:0000256" key="12">
    <source>
        <dbReference type="ARBA" id="ARBA00031017"/>
    </source>
</evidence>
<dbReference type="Gene3D" id="3.90.550.10">
    <property type="entry name" value="Spore Coat Polysaccharide Biosynthesis Protein SpsA, Chain A"/>
    <property type="match status" value="1"/>
</dbReference>
<proteinExistence type="inferred from homology"/>
<dbReference type="GO" id="GO:0016020">
    <property type="term" value="C:membrane"/>
    <property type="evidence" value="ECO:0007669"/>
    <property type="project" value="UniProtKB-SubCell"/>
</dbReference>
<comment type="pathway">
    <text evidence="2">Lipid metabolism; sphingolipid metabolism.</text>
</comment>
<comment type="pathway">
    <text evidence="3">Sphingolipid metabolism.</text>
</comment>
<dbReference type="GO" id="GO:0008120">
    <property type="term" value="F:ceramide glucosyltransferase activity"/>
    <property type="evidence" value="ECO:0007669"/>
    <property type="project" value="UniProtKB-EC"/>
</dbReference>